<evidence type="ECO:0000256" key="7">
    <source>
        <dbReference type="ARBA" id="ARBA00038324"/>
    </source>
</evidence>
<keyword evidence="3" id="KW-0378">Hydrolase</keyword>
<evidence type="ECO:0000256" key="4">
    <source>
        <dbReference type="ARBA" id="ARBA00022824"/>
    </source>
</evidence>
<dbReference type="GO" id="GO:0042392">
    <property type="term" value="F:sphingosine-1-phosphate phosphatase activity"/>
    <property type="evidence" value="ECO:0007669"/>
    <property type="project" value="TreeGrafter"/>
</dbReference>
<evidence type="ECO:0000256" key="5">
    <source>
        <dbReference type="ARBA" id="ARBA00022989"/>
    </source>
</evidence>
<keyword evidence="11" id="KW-1185">Reference proteome</keyword>
<evidence type="ECO:0000256" key="2">
    <source>
        <dbReference type="ARBA" id="ARBA00022692"/>
    </source>
</evidence>
<dbReference type="Gene3D" id="1.20.144.10">
    <property type="entry name" value="Phosphatidic acid phosphatase type 2/haloperoxidase"/>
    <property type="match status" value="1"/>
</dbReference>
<reference evidence="10 11" key="1">
    <citation type="submission" date="2023-10" db="EMBL/GenBank/DDBJ databases">
        <title>Chromosome-scale genome assembly provides insights into flower coloration mechanisms of Canna indica.</title>
        <authorList>
            <person name="Li C."/>
        </authorList>
    </citation>
    <scope>NUCLEOTIDE SEQUENCE [LARGE SCALE GENOMIC DNA]</scope>
    <source>
        <tissue evidence="10">Flower</tissue>
    </source>
</reference>
<feature type="transmembrane region" description="Helical" evidence="8">
    <location>
        <begin position="12"/>
        <end position="30"/>
    </location>
</feature>
<dbReference type="GO" id="GO:0005789">
    <property type="term" value="C:endoplasmic reticulum membrane"/>
    <property type="evidence" value="ECO:0007669"/>
    <property type="project" value="UniProtKB-SubCell"/>
</dbReference>
<dbReference type="SMART" id="SM00014">
    <property type="entry name" value="acidPPc"/>
    <property type="match status" value="1"/>
</dbReference>
<evidence type="ECO:0000259" key="9">
    <source>
        <dbReference type="SMART" id="SM00014"/>
    </source>
</evidence>
<feature type="transmembrane region" description="Helical" evidence="8">
    <location>
        <begin position="299"/>
        <end position="318"/>
    </location>
</feature>
<gene>
    <name evidence="10" type="ORF">Cni_G02667</name>
</gene>
<keyword evidence="5 8" id="KW-1133">Transmembrane helix</keyword>
<dbReference type="CDD" id="cd03388">
    <property type="entry name" value="PAP2_SPPase1"/>
    <property type="match status" value="1"/>
</dbReference>
<feature type="transmembrane region" description="Helical" evidence="8">
    <location>
        <begin position="144"/>
        <end position="165"/>
    </location>
</feature>
<accession>A0AAQ3JQ36</accession>
<comment type="similarity">
    <text evidence="7">Belongs to the type 2 lipid phosphate phosphatase family.</text>
</comment>
<dbReference type="PANTHER" id="PTHR14969:SF28">
    <property type="entry name" value="DIHYDROSPHINGOSINE 1-PHOSPHATE PHOSPHATASE LCB3-RELATED"/>
    <property type="match status" value="1"/>
</dbReference>
<keyword evidence="4" id="KW-0256">Endoplasmic reticulum</keyword>
<feature type="transmembrane region" description="Helical" evidence="8">
    <location>
        <begin position="177"/>
        <end position="197"/>
    </location>
</feature>
<evidence type="ECO:0000256" key="1">
    <source>
        <dbReference type="ARBA" id="ARBA00004477"/>
    </source>
</evidence>
<evidence type="ECO:0000313" key="10">
    <source>
        <dbReference type="EMBL" id="WOK93966.1"/>
    </source>
</evidence>
<feature type="transmembrane region" description="Helical" evidence="8">
    <location>
        <begin position="235"/>
        <end position="253"/>
    </location>
</feature>
<dbReference type="InterPro" id="IPR000326">
    <property type="entry name" value="PAP2/HPO"/>
</dbReference>
<sequence length="413" mass="45944">MEAAGGVAFWQTLSLSSILGWVVASSLFHLTKRVRALTQPWVTRRVLANTPFILRLQQRMRNGFLDCMFSAISCIVSVPFYTGFLPIVFWSGHTKLARQMTLLMAFSDYIGNSIKDIVSAPRPSCPPVRRVTATEDEKENALEYGLPSAHCLNTICLIGYFLHYLLNHDPKIDDTKIAVVFSLLSLLVILTGIGRIYLGMHSLIDVAAGFIFGFAILALWLTIHEYVDEFITSGHNVISFWASLSFLLCFAYPTPEFPTPSFEYHTAFNGVAFGLVSGIQRAGLRTQDDNAPYLFSSELPFAVFTGRLLVGIPTILTIKFCSKSVAKWLLPVACNTLGIPITSSCYVPTLKGFNGSKRKYEGQQYVAAYLEKMVNLWPHKAYDVDTGIRFLQYAGLSWSAVDLVPALFSLLNL</sequence>
<dbReference type="Pfam" id="PF01569">
    <property type="entry name" value="PAP2"/>
    <property type="match status" value="1"/>
</dbReference>
<dbReference type="InterPro" id="IPR036938">
    <property type="entry name" value="PAP2/HPO_sf"/>
</dbReference>
<feature type="transmembrane region" description="Helical" evidence="8">
    <location>
        <begin position="203"/>
        <end position="223"/>
    </location>
</feature>
<comment type="subcellular location">
    <subcellularLocation>
        <location evidence="1">Endoplasmic reticulum membrane</location>
        <topology evidence="1">Multi-pass membrane protein</topology>
    </subcellularLocation>
</comment>
<proteinExistence type="inferred from homology"/>
<evidence type="ECO:0000256" key="6">
    <source>
        <dbReference type="ARBA" id="ARBA00023136"/>
    </source>
</evidence>
<feature type="domain" description="Phosphatidic acid phosphatase type 2/haloperoxidase" evidence="9">
    <location>
        <begin position="97"/>
        <end position="221"/>
    </location>
</feature>
<dbReference type="SUPFAM" id="SSF48317">
    <property type="entry name" value="Acid phosphatase/Vanadium-dependent haloperoxidase"/>
    <property type="match status" value="1"/>
</dbReference>
<protein>
    <submittedName>
        <fullName evidence="10">Lipid phosphate phosphatase delta-like</fullName>
    </submittedName>
</protein>
<keyword evidence="6 8" id="KW-0472">Membrane</keyword>
<dbReference type="PANTHER" id="PTHR14969">
    <property type="entry name" value="SPHINGOSINE-1-PHOSPHATE PHOSPHOHYDROLASE"/>
    <property type="match status" value="1"/>
</dbReference>
<evidence type="ECO:0000256" key="8">
    <source>
        <dbReference type="SAM" id="Phobius"/>
    </source>
</evidence>
<dbReference type="EMBL" id="CP136890">
    <property type="protein sequence ID" value="WOK93966.1"/>
    <property type="molecule type" value="Genomic_DNA"/>
</dbReference>
<evidence type="ECO:0000256" key="3">
    <source>
        <dbReference type="ARBA" id="ARBA00022801"/>
    </source>
</evidence>
<dbReference type="AlphaFoldDB" id="A0AAQ3JQ36"/>
<organism evidence="10 11">
    <name type="scientific">Canna indica</name>
    <name type="common">Indian-shot</name>
    <dbReference type="NCBI Taxonomy" id="4628"/>
    <lineage>
        <taxon>Eukaryota</taxon>
        <taxon>Viridiplantae</taxon>
        <taxon>Streptophyta</taxon>
        <taxon>Embryophyta</taxon>
        <taxon>Tracheophyta</taxon>
        <taxon>Spermatophyta</taxon>
        <taxon>Magnoliopsida</taxon>
        <taxon>Liliopsida</taxon>
        <taxon>Zingiberales</taxon>
        <taxon>Cannaceae</taxon>
        <taxon>Canna</taxon>
    </lineage>
</organism>
<keyword evidence="2 8" id="KW-0812">Transmembrane</keyword>
<name>A0AAQ3JQ36_9LILI</name>
<dbReference type="Proteomes" id="UP001327560">
    <property type="component" value="Chromosome 1"/>
</dbReference>
<evidence type="ECO:0000313" key="11">
    <source>
        <dbReference type="Proteomes" id="UP001327560"/>
    </source>
</evidence>
<feature type="transmembrane region" description="Helical" evidence="8">
    <location>
        <begin position="64"/>
        <end position="90"/>
    </location>
</feature>